<feature type="domain" description="N-acetyltransferase" evidence="1">
    <location>
        <begin position="9"/>
        <end position="167"/>
    </location>
</feature>
<dbReference type="PROSITE" id="PS51186">
    <property type="entry name" value="GNAT"/>
    <property type="match status" value="1"/>
</dbReference>
<dbReference type="PANTHER" id="PTHR43792:SF1">
    <property type="entry name" value="N-ACETYLTRANSFERASE DOMAIN-CONTAINING PROTEIN"/>
    <property type="match status" value="1"/>
</dbReference>
<gene>
    <name evidence="2" type="ORF">RM538_01015</name>
</gene>
<evidence type="ECO:0000259" key="1">
    <source>
        <dbReference type="PROSITE" id="PS51186"/>
    </source>
</evidence>
<dbReference type="RefSeq" id="WP_311331527.1">
    <property type="nucleotide sequence ID" value="NZ_JAVRHZ010000001.1"/>
</dbReference>
<dbReference type="InterPro" id="IPR016181">
    <property type="entry name" value="Acyl_CoA_acyltransferase"/>
</dbReference>
<dbReference type="InterPro" id="IPR051531">
    <property type="entry name" value="N-acetyltransferase"/>
</dbReference>
<keyword evidence="3" id="KW-1185">Reference proteome</keyword>
<name>A0ABU2Y8S6_9FLAO</name>
<evidence type="ECO:0000313" key="2">
    <source>
        <dbReference type="EMBL" id="MDT0554566.1"/>
    </source>
</evidence>
<dbReference type="PANTHER" id="PTHR43792">
    <property type="entry name" value="GNAT FAMILY, PUTATIVE (AFU_ORTHOLOGUE AFUA_3G00765)-RELATED-RELATED"/>
    <property type="match status" value="1"/>
</dbReference>
<reference evidence="2 3" key="1">
    <citation type="submission" date="2023-09" db="EMBL/GenBank/DDBJ databases">
        <authorList>
            <person name="Rey-Velasco X."/>
        </authorList>
    </citation>
    <scope>NUCLEOTIDE SEQUENCE [LARGE SCALE GENOMIC DNA]</scope>
    <source>
        <strain evidence="2 3">W242</strain>
    </source>
</reference>
<accession>A0ABU2Y8S6</accession>
<dbReference type="Pfam" id="PF13302">
    <property type="entry name" value="Acetyltransf_3"/>
    <property type="match status" value="1"/>
</dbReference>
<dbReference type="SUPFAM" id="SSF55729">
    <property type="entry name" value="Acyl-CoA N-acyltransferases (Nat)"/>
    <property type="match status" value="1"/>
</dbReference>
<organism evidence="2 3">
    <name type="scientific">Patiriisocius hiemis</name>
    <dbReference type="NCBI Taxonomy" id="3075604"/>
    <lineage>
        <taxon>Bacteria</taxon>
        <taxon>Pseudomonadati</taxon>
        <taxon>Bacteroidota</taxon>
        <taxon>Flavobacteriia</taxon>
        <taxon>Flavobacteriales</taxon>
        <taxon>Flavobacteriaceae</taxon>
        <taxon>Patiriisocius</taxon>
    </lineage>
</organism>
<dbReference type="EMBL" id="JAVRHZ010000001">
    <property type="protein sequence ID" value="MDT0554566.1"/>
    <property type="molecule type" value="Genomic_DNA"/>
</dbReference>
<comment type="caution">
    <text evidence="2">The sequence shown here is derived from an EMBL/GenBank/DDBJ whole genome shotgun (WGS) entry which is preliminary data.</text>
</comment>
<dbReference type="Gene3D" id="3.40.630.30">
    <property type="match status" value="1"/>
</dbReference>
<sequence>MNVLETERLALRKIEVSDAPFMLKLLNSQGWLEYIGDRKVHSVVDAEIFIEKYYIPSYTQNGYGSYLVSLKESSIAIGACGLYKREDLDNPDIGFAFLPDYIGKGYGYESAKAVLDFAFSTLQLHKILGFTVKENIASIKLLEKLGLKEIGTYDYDSKEEYLLLFST</sequence>
<evidence type="ECO:0000313" key="3">
    <source>
        <dbReference type="Proteomes" id="UP001254488"/>
    </source>
</evidence>
<dbReference type="Proteomes" id="UP001254488">
    <property type="component" value="Unassembled WGS sequence"/>
</dbReference>
<proteinExistence type="predicted"/>
<dbReference type="InterPro" id="IPR000182">
    <property type="entry name" value="GNAT_dom"/>
</dbReference>
<protein>
    <submittedName>
        <fullName evidence="2">GNAT family N-acetyltransferase</fullName>
    </submittedName>
</protein>